<proteinExistence type="predicted"/>
<protein>
    <submittedName>
        <fullName evidence="1">Uncharacterized protein</fullName>
    </submittedName>
</protein>
<sequence length="67" mass="7212">MQCQISLVQRLDDTVVANGILGRDFGNHVAACGVREIALYNTVRVAGRVPEKVFRAVAAPEEADMAV</sequence>
<accession>A0A173RUG2</accession>
<name>A0A173RUG2_9FIRM</name>
<evidence type="ECO:0000313" key="1">
    <source>
        <dbReference type="EMBL" id="CUM81630.1"/>
    </source>
</evidence>
<gene>
    <name evidence="1" type="ORF">ERS852574_00871</name>
</gene>
<dbReference type="EMBL" id="CYXR01000005">
    <property type="protein sequence ID" value="CUM81630.1"/>
    <property type="molecule type" value="Genomic_DNA"/>
</dbReference>
<evidence type="ECO:0000313" key="2">
    <source>
        <dbReference type="Proteomes" id="UP000095727"/>
    </source>
</evidence>
<dbReference type="AlphaFoldDB" id="A0A173RUG2"/>
<dbReference type="Proteomes" id="UP000095727">
    <property type="component" value="Unassembled WGS sequence"/>
</dbReference>
<organism evidence="1 2">
    <name type="scientific">Coprococcus comes</name>
    <dbReference type="NCBI Taxonomy" id="410072"/>
    <lineage>
        <taxon>Bacteria</taxon>
        <taxon>Bacillati</taxon>
        <taxon>Bacillota</taxon>
        <taxon>Clostridia</taxon>
        <taxon>Lachnospirales</taxon>
        <taxon>Lachnospiraceae</taxon>
        <taxon>Coprococcus</taxon>
    </lineage>
</organism>
<reference evidence="1 2" key="1">
    <citation type="submission" date="2015-09" db="EMBL/GenBank/DDBJ databases">
        <authorList>
            <consortium name="Pathogen Informatics"/>
        </authorList>
    </citation>
    <scope>NUCLEOTIDE SEQUENCE [LARGE SCALE GENOMIC DNA]</scope>
    <source>
        <strain evidence="1 2">2789STDY5834962</strain>
    </source>
</reference>